<evidence type="ECO:0000313" key="2">
    <source>
        <dbReference type="Proteomes" id="UP000276834"/>
    </source>
</evidence>
<reference evidence="1 2" key="1">
    <citation type="journal article" date="2018" name="Proc. R. Soc. B">
        <title>A non-coding region near Follistatin controls head colour polymorphism in the Gouldian finch.</title>
        <authorList>
            <person name="Toomey M.B."/>
            <person name="Marques C.I."/>
            <person name="Andrade P."/>
            <person name="Araujo P.M."/>
            <person name="Sabatino S."/>
            <person name="Gazda M.A."/>
            <person name="Afonso S."/>
            <person name="Lopes R.J."/>
            <person name="Corbo J.C."/>
            <person name="Carneiro M."/>
        </authorList>
    </citation>
    <scope>NUCLEOTIDE SEQUENCE [LARGE SCALE GENOMIC DNA]</scope>
    <source>
        <strain evidence="1">Red01</strain>
        <tissue evidence="1">Muscle</tissue>
    </source>
</reference>
<keyword evidence="2" id="KW-1185">Reference proteome</keyword>
<gene>
    <name evidence="1" type="ORF">DV515_00013715</name>
</gene>
<dbReference type="AlphaFoldDB" id="A0A3L8S027"/>
<accession>A0A3L8S027</accession>
<sequence length="65" mass="7519">MKQLGHLLQYRRMCRVSAPCVKCIATWIQRGLEPQRQEWACWLNRGLAAVRWEEALLDFCCGPAG</sequence>
<dbReference type="Proteomes" id="UP000276834">
    <property type="component" value="Unassembled WGS sequence"/>
</dbReference>
<name>A0A3L8S027_CHLGU</name>
<organism evidence="1 2">
    <name type="scientific">Chloebia gouldiae</name>
    <name type="common">Gouldian finch</name>
    <name type="synonym">Erythrura gouldiae</name>
    <dbReference type="NCBI Taxonomy" id="44316"/>
    <lineage>
        <taxon>Eukaryota</taxon>
        <taxon>Metazoa</taxon>
        <taxon>Chordata</taxon>
        <taxon>Craniata</taxon>
        <taxon>Vertebrata</taxon>
        <taxon>Euteleostomi</taxon>
        <taxon>Archelosauria</taxon>
        <taxon>Archosauria</taxon>
        <taxon>Dinosauria</taxon>
        <taxon>Saurischia</taxon>
        <taxon>Theropoda</taxon>
        <taxon>Coelurosauria</taxon>
        <taxon>Aves</taxon>
        <taxon>Neognathae</taxon>
        <taxon>Neoaves</taxon>
        <taxon>Telluraves</taxon>
        <taxon>Australaves</taxon>
        <taxon>Passeriformes</taxon>
        <taxon>Passeroidea</taxon>
        <taxon>Passeridae</taxon>
        <taxon>Chloebia</taxon>
    </lineage>
</organism>
<protein>
    <submittedName>
        <fullName evidence="1">Uncharacterized protein</fullName>
    </submittedName>
</protein>
<comment type="caution">
    <text evidence="1">The sequence shown here is derived from an EMBL/GenBank/DDBJ whole genome shotgun (WGS) entry which is preliminary data.</text>
</comment>
<evidence type="ECO:0000313" key="1">
    <source>
        <dbReference type="EMBL" id="RLV92621.1"/>
    </source>
</evidence>
<proteinExistence type="predicted"/>
<dbReference type="EMBL" id="QUSF01000099">
    <property type="protein sequence ID" value="RLV92621.1"/>
    <property type="molecule type" value="Genomic_DNA"/>
</dbReference>